<dbReference type="AlphaFoldDB" id="A0AAV2IKR2"/>
<sequence length="569" mass="63728">MQSFVRTLTTKCHELLDSGQVLWYDSVTSKGDLRWQDELNSLNKMFFDVCDGIYLNYNITEEKLARSRDLAALANRQFDVYVGIDVFGRGSPCGGGFNTKEGLEMIRNYQLSCALFAPAWTYEYLGYAEFDVNEIMFWGIISDLLTVRPLKIPIHTTFCQGFGNDFFLQGQKMNVSSKPWFNISLQQLQPSYLLSQFHSYVITSTIDTELDDHEIPVQRKRSKASYKVKNPSKPTMFLDLTSAVNGGSSLKLQALNKGQAVWFKLFKIDADNSKSLKLTVCWKSSSVSRCDVFMVLSTLDADPLGVGPVGVLLETVAFSESRLPFLEQASKHCLRHISTAKPETESMLQDYRKSSFMVDMNEFVKRGYKDQEFLVSAVLLPLGDPQMAVNIGLLEVVGDSEVKPRLNIMKAIVSLGKQLELPLSFDRIIGLITQVNTSYQDILTAETRSNSVVSADATVTAMSSARTSVTSENSSFASESSMVYFFKWIYSNQADVDYYLVSGYDMAGKRTILGHCVTENFIYTHALNDAMLLPDHFSIEPVLSSTDSPAGEFLFYAEGAVPRVTDLTF</sequence>
<comment type="caution">
    <text evidence="2">The sequence shown here is derived from an EMBL/GenBank/DDBJ whole genome shotgun (WGS) entry which is preliminary data.</text>
</comment>
<protein>
    <recommendedName>
        <fullName evidence="1">Cytosolic endo-beta-N-acetylglucosaminidase TIM barrel domain-containing protein</fullName>
    </recommendedName>
</protein>
<dbReference type="InterPro" id="IPR032979">
    <property type="entry name" value="ENGase"/>
</dbReference>
<dbReference type="GO" id="GO:0033925">
    <property type="term" value="F:mannosyl-glycoprotein endo-beta-N-acetylglucosaminidase activity"/>
    <property type="evidence" value="ECO:0007669"/>
    <property type="project" value="UniProtKB-EC"/>
</dbReference>
<evidence type="ECO:0000313" key="3">
    <source>
        <dbReference type="Proteomes" id="UP001497497"/>
    </source>
</evidence>
<dbReference type="Pfam" id="PF03644">
    <property type="entry name" value="Glyco_hydro_85"/>
    <property type="match status" value="1"/>
</dbReference>
<gene>
    <name evidence="2" type="ORF">GSLYS_00019086001</name>
</gene>
<accession>A0AAV2IKR2</accession>
<dbReference type="Gene3D" id="3.20.20.80">
    <property type="entry name" value="Glycosidases"/>
    <property type="match status" value="1"/>
</dbReference>
<evidence type="ECO:0000259" key="1">
    <source>
        <dbReference type="Pfam" id="PF03644"/>
    </source>
</evidence>
<dbReference type="InterPro" id="IPR005201">
    <property type="entry name" value="TIM_ENGase"/>
</dbReference>
<dbReference type="PANTHER" id="PTHR13246">
    <property type="entry name" value="ENDO BETA N-ACETYLGLUCOSAMINIDASE"/>
    <property type="match status" value="1"/>
</dbReference>
<dbReference type="Gene3D" id="2.60.120.260">
    <property type="entry name" value="Galactose-binding domain-like"/>
    <property type="match status" value="1"/>
</dbReference>
<reference evidence="2 3" key="1">
    <citation type="submission" date="2024-04" db="EMBL/GenBank/DDBJ databases">
        <authorList>
            <consortium name="Genoscope - CEA"/>
            <person name="William W."/>
        </authorList>
    </citation>
    <scope>NUCLEOTIDE SEQUENCE [LARGE SCALE GENOMIC DNA]</scope>
</reference>
<dbReference type="EMBL" id="CAXITT010000727">
    <property type="protein sequence ID" value="CAL1545656.1"/>
    <property type="molecule type" value="Genomic_DNA"/>
</dbReference>
<dbReference type="GO" id="GO:0005829">
    <property type="term" value="C:cytosol"/>
    <property type="evidence" value="ECO:0007669"/>
    <property type="project" value="UniProtKB-SubCell"/>
</dbReference>
<feature type="domain" description="Cytosolic endo-beta-N-acetylglucosaminidase TIM barrel" evidence="1">
    <location>
        <begin position="1"/>
        <end position="166"/>
    </location>
</feature>
<dbReference type="PANTHER" id="PTHR13246:SF1">
    <property type="entry name" value="CYTOSOLIC ENDO-BETA-N-ACETYLGLUCOSAMINIDASE"/>
    <property type="match status" value="1"/>
</dbReference>
<evidence type="ECO:0000313" key="2">
    <source>
        <dbReference type="EMBL" id="CAL1545656.1"/>
    </source>
</evidence>
<keyword evidence="3" id="KW-1185">Reference proteome</keyword>
<dbReference type="Proteomes" id="UP001497497">
    <property type="component" value="Unassembled WGS sequence"/>
</dbReference>
<proteinExistence type="predicted"/>
<organism evidence="2 3">
    <name type="scientific">Lymnaea stagnalis</name>
    <name type="common">Great pond snail</name>
    <name type="synonym">Helix stagnalis</name>
    <dbReference type="NCBI Taxonomy" id="6523"/>
    <lineage>
        <taxon>Eukaryota</taxon>
        <taxon>Metazoa</taxon>
        <taxon>Spiralia</taxon>
        <taxon>Lophotrochozoa</taxon>
        <taxon>Mollusca</taxon>
        <taxon>Gastropoda</taxon>
        <taxon>Heterobranchia</taxon>
        <taxon>Euthyneura</taxon>
        <taxon>Panpulmonata</taxon>
        <taxon>Hygrophila</taxon>
        <taxon>Lymnaeoidea</taxon>
        <taxon>Lymnaeidae</taxon>
        <taxon>Lymnaea</taxon>
    </lineage>
</organism>
<name>A0AAV2IKR2_LYMST</name>